<dbReference type="PANTHER" id="PTHR10629">
    <property type="entry name" value="CYTOSINE-SPECIFIC METHYLTRANSFERASE"/>
    <property type="match status" value="1"/>
</dbReference>
<feature type="domain" description="DNA methylase adenine-specific" evidence="10">
    <location>
        <begin position="120"/>
        <end position="245"/>
    </location>
</feature>
<evidence type="ECO:0000256" key="1">
    <source>
        <dbReference type="ARBA" id="ARBA00006594"/>
    </source>
</evidence>
<dbReference type="GO" id="GO:0009307">
    <property type="term" value="P:DNA restriction-modification system"/>
    <property type="evidence" value="ECO:0007669"/>
    <property type="project" value="UniProtKB-KW"/>
</dbReference>
<dbReference type="Gene3D" id="3.90.120.10">
    <property type="entry name" value="DNA Methylase, subunit A, domain 2"/>
    <property type="match status" value="1"/>
</dbReference>
<evidence type="ECO:0000256" key="3">
    <source>
        <dbReference type="ARBA" id="ARBA00022679"/>
    </source>
</evidence>
<comment type="catalytic activity">
    <reaction evidence="6 9">
        <text>a 2'-deoxycytidine in DNA + S-adenosyl-L-methionine = a 5-methyl-2'-deoxycytidine in DNA + S-adenosyl-L-homocysteine + H(+)</text>
        <dbReference type="Rhea" id="RHEA:13681"/>
        <dbReference type="Rhea" id="RHEA-COMP:11369"/>
        <dbReference type="Rhea" id="RHEA-COMP:11370"/>
        <dbReference type="ChEBI" id="CHEBI:15378"/>
        <dbReference type="ChEBI" id="CHEBI:57856"/>
        <dbReference type="ChEBI" id="CHEBI:59789"/>
        <dbReference type="ChEBI" id="CHEBI:85452"/>
        <dbReference type="ChEBI" id="CHEBI:85454"/>
        <dbReference type="EC" id="2.1.1.37"/>
    </reaction>
</comment>
<dbReference type="GO" id="GO:0044027">
    <property type="term" value="P:negative regulation of gene expression via chromosomal CpG island methylation"/>
    <property type="evidence" value="ECO:0007669"/>
    <property type="project" value="TreeGrafter"/>
</dbReference>
<dbReference type="PROSITE" id="PS00094">
    <property type="entry name" value="C5_MTASE_1"/>
    <property type="match status" value="1"/>
</dbReference>
<evidence type="ECO:0000259" key="10">
    <source>
        <dbReference type="Pfam" id="PF02384"/>
    </source>
</evidence>
<gene>
    <name evidence="11" type="primary">esp3IM</name>
</gene>
<dbReference type="EMBL" id="AF458983">
    <property type="protein sequence ID" value="AAM09642.1"/>
    <property type="molecule type" value="Genomic_DNA"/>
</dbReference>
<evidence type="ECO:0000313" key="11">
    <source>
        <dbReference type="EMBL" id="AAM09642.1"/>
    </source>
</evidence>
<proteinExistence type="inferred from homology"/>
<dbReference type="GO" id="GO:0003677">
    <property type="term" value="F:DNA binding"/>
    <property type="evidence" value="ECO:0007669"/>
    <property type="project" value="InterPro"/>
</dbReference>
<evidence type="ECO:0000256" key="4">
    <source>
        <dbReference type="ARBA" id="ARBA00022691"/>
    </source>
</evidence>
<dbReference type="GO" id="GO:0032259">
    <property type="term" value="P:methylation"/>
    <property type="evidence" value="ECO:0007669"/>
    <property type="project" value="UniProtKB-KW"/>
</dbReference>
<evidence type="ECO:0000256" key="2">
    <source>
        <dbReference type="ARBA" id="ARBA00022603"/>
    </source>
</evidence>
<name>Q8RNY3_HAFAL</name>
<dbReference type="Pfam" id="PF00145">
    <property type="entry name" value="DNA_methylase"/>
    <property type="match status" value="2"/>
</dbReference>
<organism evidence="11">
    <name type="scientific">Hafnia alvei</name>
    <dbReference type="NCBI Taxonomy" id="569"/>
    <lineage>
        <taxon>Bacteria</taxon>
        <taxon>Pseudomonadati</taxon>
        <taxon>Pseudomonadota</taxon>
        <taxon>Gammaproteobacteria</taxon>
        <taxon>Enterobacterales</taxon>
        <taxon>Hafniaceae</taxon>
        <taxon>Hafnia</taxon>
    </lineage>
</organism>
<accession>Q8RNY3</accession>
<dbReference type="InterPro" id="IPR003356">
    <property type="entry name" value="DNA_methylase_A-5"/>
</dbReference>
<dbReference type="GO" id="GO:0008170">
    <property type="term" value="F:N-methyltransferase activity"/>
    <property type="evidence" value="ECO:0007669"/>
    <property type="project" value="InterPro"/>
</dbReference>
<dbReference type="InterPro" id="IPR001525">
    <property type="entry name" value="C5_MeTfrase"/>
</dbReference>
<comment type="similarity">
    <text evidence="7 8">Belongs to the class I-like SAM-binding methyltransferase superfamily. C5-methyltransferase family.</text>
</comment>
<keyword evidence="2 7" id="KW-0489">Methyltransferase</keyword>
<sequence>MSIKKLNTTTISVLEKQAQKIRAHVASNLSSWVYDESRSLFSEERHSHFSLFEDKLPLSNGLRAIEFNKVVTDIALREYVLTENDPFVVTFLGGKIIEQTFTQIYDPVKPSKPLKNLVVAKHYGTFFTPPDIAKAMIANFSNEHGKTTLIDPCLGSGVLIAASLLFNEGICYKKLIGVELDADIANWAKMLLKRTAMLVGYSGEISVINDNGLEYILNNIESDLFLTSNIIINPPYGRLRITKDRATNIETALSEKNKDFNKSIHDLHSKVRDDADAIRERYSDILGERGILEYSRIFFRACAEAALRGSEVSIISPDSWMSGKEGERLREFIIKNRLINKIQLIQEKSGTFSTVNQATSITHLNSKSKKAFSIFSSYSEHQQGDNIEYVKLNKISRMGTAIPRGSGHLLTVFERLSTLKKFSEVEWITNARGEIDQTAQKGLFSELSTAIPLVRGEHVERFAFNHSSTSEKPSFLKEDEFAEFIENRPKRKHYAMERIVGRQCSYAQQSRRLIFCRVPALHAVGNSCNYISISGSLEIERKKRSYFLLGLLNSAIFDWYFRIENSNNHVGNYEIDNFPVPPNEKWTNLIAMLAYQLEVCAKDEGSKDKFTWLMNLLEASVGVSYELAIDDEFSLILQQVKGCDVESVLNYARHMKRSVKFPMPSLEDSFFNHGEPTLSELDRLIISYVPEGGNWQSIPETVPSQRLKQIREMSAERGVVRTTYYGRLRRDQPAYTISTYFNRPGNGTHIHPVLDRTLTSREAARIQSFPDRYIFLGSEGAVRDQIGNAVPPLLSSAIGRKLISYAHSKTCVDVFCGAGGLSLGLESAGWNIVAAIDNNSDALDTYCFNRPCDLEPDNAQEGRTAVFKRDLQERREFEDVVTRIETGLGSTKLDLLVGGPPCQGFSHAGYRLSDDKRNDLASIYLHFAERLRPRIFILENVEGLATFNKGQTLRDICTTLQELGYRVNIPVWKLCSEQYGVPQMRRRIFVVATTDDTIDLSEPAPIYERCAGRRKNKIKTDLFSTNLPAPFTVLDALSGLSFPENKSGKLQEWLVNLANIT</sequence>
<evidence type="ECO:0000256" key="9">
    <source>
        <dbReference type="RuleBase" id="RU000417"/>
    </source>
</evidence>
<dbReference type="PRINTS" id="PR00105">
    <property type="entry name" value="C5METTRFRASE"/>
</dbReference>
<evidence type="ECO:0000256" key="5">
    <source>
        <dbReference type="ARBA" id="ARBA00022747"/>
    </source>
</evidence>
<evidence type="ECO:0000256" key="7">
    <source>
        <dbReference type="PROSITE-ProRule" id="PRU01016"/>
    </source>
</evidence>
<reference evidence="11" key="1">
    <citation type="journal article" date="2002" name="Mol. Genet. Genomics">
        <title>Evolutionary relationship of Alw26I, Eco31I and Esp3I, restriction endonucleases that recognise overlapping sequences.</title>
        <authorList>
            <person name="Bitinaite J."/>
            <person name="Mitkaite G."/>
            <person name="Dauksaite V."/>
            <person name="Jakubauskas A."/>
            <person name="Timinskas A."/>
            <person name="Vaisvila R."/>
            <person name="Lubys A."/>
            <person name="Janulaitis A."/>
        </authorList>
    </citation>
    <scope>NUCLEOTIDE SEQUENCE</scope>
    <source>
        <strain evidence="11">RFL3</strain>
    </source>
</reference>
<evidence type="ECO:0000256" key="6">
    <source>
        <dbReference type="ARBA" id="ARBA00047422"/>
    </source>
</evidence>
<dbReference type="NCBIfam" id="TIGR00675">
    <property type="entry name" value="dcm"/>
    <property type="match status" value="1"/>
</dbReference>
<keyword evidence="4 7" id="KW-0949">S-adenosyl-L-methionine</keyword>
<dbReference type="PANTHER" id="PTHR10629:SF52">
    <property type="entry name" value="DNA (CYTOSINE-5)-METHYLTRANSFERASE 1"/>
    <property type="match status" value="1"/>
</dbReference>
<dbReference type="EC" id="2.1.1.37" evidence="9"/>
<dbReference type="PROSITE" id="PS51679">
    <property type="entry name" value="SAM_MT_C5"/>
    <property type="match status" value="1"/>
</dbReference>
<dbReference type="AlphaFoldDB" id="Q8RNY3"/>
<dbReference type="Pfam" id="PF02384">
    <property type="entry name" value="N6_Mtase"/>
    <property type="match status" value="1"/>
</dbReference>
<dbReference type="InterPro" id="IPR014329">
    <property type="entry name" value="M6_adenine_DNA_mtrans_Alw26I"/>
</dbReference>
<keyword evidence="5" id="KW-0680">Restriction system</keyword>
<protein>
    <recommendedName>
        <fullName evidence="9">Cytosine-specific methyltransferase</fullName>
        <ecNumber evidence="9">2.1.1.37</ecNumber>
    </recommendedName>
</protein>
<dbReference type="SUPFAM" id="SSF53335">
    <property type="entry name" value="S-adenosyl-L-methionine-dependent methyltransferases"/>
    <property type="match status" value="3"/>
</dbReference>
<dbReference type="InterPro" id="IPR050390">
    <property type="entry name" value="C5-Methyltransferase"/>
</dbReference>
<dbReference type="InterPro" id="IPR029063">
    <property type="entry name" value="SAM-dependent_MTases_sf"/>
</dbReference>
<dbReference type="GO" id="GO:0003886">
    <property type="term" value="F:DNA (cytosine-5-)-methyltransferase activity"/>
    <property type="evidence" value="ECO:0007669"/>
    <property type="project" value="UniProtKB-EC"/>
</dbReference>
<dbReference type="SMR" id="Q8RNY3"/>
<evidence type="ECO:0000256" key="8">
    <source>
        <dbReference type="RuleBase" id="RU000416"/>
    </source>
</evidence>
<feature type="active site" evidence="7">
    <location>
        <position position="902"/>
    </location>
</feature>
<dbReference type="Gene3D" id="3.40.50.150">
    <property type="entry name" value="Vaccinia Virus protein VP39"/>
    <property type="match status" value="2"/>
</dbReference>
<dbReference type="InterPro" id="IPR018117">
    <property type="entry name" value="C5_DNA_meth_AS"/>
</dbReference>
<dbReference type="REBASE" id="3399">
    <property type="entry name" value="M.Esp3I"/>
</dbReference>
<dbReference type="NCBIfam" id="TIGR02987">
    <property type="entry name" value="met_A_Alw26"/>
    <property type="match status" value="1"/>
</dbReference>
<comment type="similarity">
    <text evidence="1">Belongs to the N(4)/N(6)-methyltransferase family.</text>
</comment>
<keyword evidence="3 7" id="KW-0808">Transferase</keyword>